<evidence type="ECO:0000259" key="3">
    <source>
        <dbReference type="Pfam" id="PF00849"/>
    </source>
</evidence>
<dbReference type="STRING" id="1802202.A2730_01450"/>
<protein>
    <recommendedName>
        <fullName evidence="3">Pseudouridine synthase RsuA/RluA-like domain-containing protein</fullName>
    </recommendedName>
</protein>
<proteinExistence type="inferred from homology"/>
<comment type="similarity">
    <text evidence="1">Belongs to the pseudouridine synthase RluA family.</text>
</comment>
<dbReference type="GO" id="GO:0003723">
    <property type="term" value="F:RNA binding"/>
    <property type="evidence" value="ECO:0007669"/>
    <property type="project" value="InterPro"/>
</dbReference>
<organism evidence="4 5">
    <name type="scientific">Candidatus Staskawiczbacteria bacterium RIFCSPHIGHO2_01_FULL_39_25</name>
    <dbReference type="NCBI Taxonomy" id="1802202"/>
    <lineage>
        <taxon>Bacteria</taxon>
        <taxon>Candidatus Staskawicziibacteriota</taxon>
    </lineage>
</organism>
<evidence type="ECO:0000256" key="1">
    <source>
        <dbReference type="ARBA" id="ARBA00010876"/>
    </source>
</evidence>
<evidence type="ECO:0000256" key="2">
    <source>
        <dbReference type="ARBA" id="ARBA00023235"/>
    </source>
</evidence>
<dbReference type="GO" id="GO:0140098">
    <property type="term" value="F:catalytic activity, acting on RNA"/>
    <property type="evidence" value="ECO:0007669"/>
    <property type="project" value="UniProtKB-ARBA"/>
</dbReference>
<dbReference type="InterPro" id="IPR050188">
    <property type="entry name" value="RluA_PseudoU_synthase"/>
</dbReference>
<dbReference type="Pfam" id="PF00849">
    <property type="entry name" value="PseudoU_synth_2"/>
    <property type="match status" value="1"/>
</dbReference>
<comment type="caution">
    <text evidence="4">The sequence shown here is derived from an EMBL/GenBank/DDBJ whole genome shotgun (WGS) entry which is preliminary data.</text>
</comment>
<dbReference type="GO" id="GO:0001522">
    <property type="term" value="P:pseudouridine synthesis"/>
    <property type="evidence" value="ECO:0007669"/>
    <property type="project" value="InterPro"/>
</dbReference>
<dbReference type="GO" id="GO:0006396">
    <property type="term" value="P:RNA processing"/>
    <property type="evidence" value="ECO:0007669"/>
    <property type="project" value="UniProtKB-ARBA"/>
</dbReference>
<accession>A0A1G2HQD8</accession>
<dbReference type="PANTHER" id="PTHR21600">
    <property type="entry name" value="MITOCHONDRIAL RNA PSEUDOURIDINE SYNTHASE"/>
    <property type="match status" value="1"/>
</dbReference>
<dbReference type="InterPro" id="IPR020103">
    <property type="entry name" value="PsdUridine_synth_cat_dom_sf"/>
</dbReference>
<dbReference type="EMBL" id="MHOO01000005">
    <property type="protein sequence ID" value="OGZ64451.1"/>
    <property type="molecule type" value="Genomic_DNA"/>
</dbReference>
<gene>
    <name evidence="4" type="ORF">A2730_01450</name>
</gene>
<sequence>MQVLYEDNHIIAVVKPAGVLSQGDKTGDISIFDEIKKYLKEKYKKPGNVFLGLVHRLDRPVSGIMLFAKTSKGASRLSEQFRNREVKKMYHAIVCGNPGKNKGLLTHHVIKDEKLKKARKSEKGEEANLYYEVIKSNGKYSLLKIKIDTGKFHQIRSQLSFAGFPILGDIKYKGEEWEGDKAIALRAAHITFKAATEERMVNLTIDVPEEWQRYIK</sequence>
<name>A0A1G2HQD8_9BACT</name>
<dbReference type="Proteomes" id="UP000176855">
    <property type="component" value="Unassembled WGS sequence"/>
</dbReference>
<dbReference type="PANTHER" id="PTHR21600:SF83">
    <property type="entry name" value="PSEUDOURIDYLATE SYNTHASE RPUSD4, MITOCHONDRIAL"/>
    <property type="match status" value="1"/>
</dbReference>
<evidence type="ECO:0000313" key="5">
    <source>
        <dbReference type="Proteomes" id="UP000176855"/>
    </source>
</evidence>
<dbReference type="PROSITE" id="PS01129">
    <property type="entry name" value="PSI_RLU"/>
    <property type="match status" value="1"/>
</dbReference>
<dbReference type="InterPro" id="IPR006224">
    <property type="entry name" value="PsdUridine_synth_RluA-like_CS"/>
</dbReference>
<feature type="domain" description="Pseudouridine synthase RsuA/RluA-like" evidence="3">
    <location>
        <begin position="9"/>
        <end position="160"/>
    </location>
</feature>
<dbReference type="AlphaFoldDB" id="A0A1G2HQD8"/>
<evidence type="ECO:0000313" key="4">
    <source>
        <dbReference type="EMBL" id="OGZ64451.1"/>
    </source>
</evidence>
<keyword evidence="2" id="KW-0413">Isomerase</keyword>
<dbReference type="InterPro" id="IPR006145">
    <property type="entry name" value="PsdUridine_synth_RsuA/RluA"/>
</dbReference>
<reference evidence="4 5" key="1">
    <citation type="journal article" date="2016" name="Nat. Commun.">
        <title>Thousands of microbial genomes shed light on interconnected biogeochemical processes in an aquifer system.</title>
        <authorList>
            <person name="Anantharaman K."/>
            <person name="Brown C.T."/>
            <person name="Hug L.A."/>
            <person name="Sharon I."/>
            <person name="Castelle C.J."/>
            <person name="Probst A.J."/>
            <person name="Thomas B.C."/>
            <person name="Singh A."/>
            <person name="Wilkins M.J."/>
            <person name="Karaoz U."/>
            <person name="Brodie E.L."/>
            <person name="Williams K.H."/>
            <person name="Hubbard S.S."/>
            <person name="Banfield J.F."/>
        </authorList>
    </citation>
    <scope>NUCLEOTIDE SEQUENCE [LARGE SCALE GENOMIC DNA]</scope>
</reference>
<dbReference type="SUPFAM" id="SSF55120">
    <property type="entry name" value="Pseudouridine synthase"/>
    <property type="match status" value="1"/>
</dbReference>
<dbReference type="CDD" id="cd02869">
    <property type="entry name" value="PseudoU_synth_RluA_like"/>
    <property type="match status" value="1"/>
</dbReference>
<dbReference type="Gene3D" id="3.30.2350.10">
    <property type="entry name" value="Pseudouridine synthase"/>
    <property type="match status" value="1"/>
</dbReference>
<dbReference type="GO" id="GO:0009982">
    <property type="term" value="F:pseudouridine synthase activity"/>
    <property type="evidence" value="ECO:0007669"/>
    <property type="project" value="InterPro"/>
</dbReference>